<reference evidence="7 8" key="1">
    <citation type="submission" date="2014-05" db="EMBL/GenBank/DDBJ databases">
        <title>ATOL: Assembling a taxonomically balanced genome-scale reconstruction of the evolutionary history of the Enterobacteriaceae.</title>
        <authorList>
            <person name="Plunkett G.III."/>
            <person name="Neeno-Eckwall E.C."/>
            <person name="Glasner J.D."/>
            <person name="Perna N.T."/>
        </authorList>
    </citation>
    <scope>NUCLEOTIDE SEQUENCE [LARGE SCALE GENOMIC DNA]</scope>
    <source>
        <strain evidence="7 8">ATCC 33301</strain>
    </source>
</reference>
<evidence type="ECO:0000313" key="8">
    <source>
        <dbReference type="Proteomes" id="UP000028602"/>
    </source>
</evidence>
<dbReference type="Pfam" id="PF04932">
    <property type="entry name" value="Wzy_C"/>
    <property type="match status" value="1"/>
</dbReference>
<feature type="transmembrane region" description="Helical" evidence="5">
    <location>
        <begin position="363"/>
        <end position="380"/>
    </location>
</feature>
<feature type="transmembrane region" description="Helical" evidence="5">
    <location>
        <begin position="233"/>
        <end position="253"/>
    </location>
</feature>
<dbReference type="PANTHER" id="PTHR37422">
    <property type="entry name" value="TEICHURONIC ACID BIOSYNTHESIS PROTEIN TUAE"/>
    <property type="match status" value="1"/>
</dbReference>
<feature type="transmembrane region" description="Helical" evidence="5">
    <location>
        <begin position="35"/>
        <end position="54"/>
    </location>
</feature>
<feature type="transmembrane region" description="Helical" evidence="5">
    <location>
        <begin position="164"/>
        <end position="180"/>
    </location>
</feature>
<feature type="transmembrane region" description="Helical" evidence="5">
    <location>
        <begin position="125"/>
        <end position="144"/>
    </location>
</feature>
<keyword evidence="7" id="KW-0436">Ligase</keyword>
<dbReference type="GO" id="GO:0016020">
    <property type="term" value="C:membrane"/>
    <property type="evidence" value="ECO:0007669"/>
    <property type="project" value="UniProtKB-SubCell"/>
</dbReference>
<dbReference type="Proteomes" id="UP000028602">
    <property type="component" value="Unassembled WGS sequence"/>
</dbReference>
<keyword evidence="2 5" id="KW-0812">Transmembrane</keyword>
<keyword evidence="4 5" id="KW-0472">Membrane</keyword>
<evidence type="ECO:0000256" key="5">
    <source>
        <dbReference type="SAM" id="Phobius"/>
    </source>
</evidence>
<comment type="subcellular location">
    <subcellularLocation>
        <location evidence="1">Membrane</location>
        <topology evidence="1">Multi-pass membrane protein</topology>
    </subcellularLocation>
</comment>
<feature type="transmembrane region" description="Helical" evidence="5">
    <location>
        <begin position="332"/>
        <end position="351"/>
    </location>
</feature>
<dbReference type="OrthoDB" id="6502028at2"/>
<dbReference type="InterPro" id="IPR007016">
    <property type="entry name" value="O-antigen_ligase-rel_domated"/>
</dbReference>
<evidence type="ECO:0000256" key="2">
    <source>
        <dbReference type="ARBA" id="ARBA00022692"/>
    </source>
</evidence>
<dbReference type="GO" id="GO:0016874">
    <property type="term" value="F:ligase activity"/>
    <property type="evidence" value="ECO:0007669"/>
    <property type="project" value="UniProtKB-KW"/>
</dbReference>
<evidence type="ECO:0000313" key="7">
    <source>
        <dbReference type="EMBL" id="KFD21054.1"/>
    </source>
</evidence>
<name>A0A085JKQ8_9GAMM</name>
<feature type="domain" description="O-antigen ligase-related" evidence="6">
    <location>
        <begin position="195"/>
        <end position="348"/>
    </location>
</feature>
<feature type="transmembrane region" description="Helical" evidence="5">
    <location>
        <begin position="66"/>
        <end position="84"/>
    </location>
</feature>
<evidence type="ECO:0000256" key="3">
    <source>
        <dbReference type="ARBA" id="ARBA00022989"/>
    </source>
</evidence>
<dbReference type="AlphaFoldDB" id="A0A085JKQ8"/>
<feature type="transmembrane region" description="Helical" evidence="5">
    <location>
        <begin position="386"/>
        <end position="406"/>
    </location>
</feature>
<feature type="transmembrane region" description="Helical" evidence="5">
    <location>
        <begin position="90"/>
        <end position="113"/>
    </location>
</feature>
<keyword evidence="3 5" id="KW-1133">Transmembrane helix</keyword>
<sequence>MRYGSAAIAKMSLGAFLLLLLTAVSFFTEDKLSRYSFYFCGYASILGFILLTVGQGVKKSLHKLSFPFLIMGLLFLLWSLWCTFSGEGKYLLYTSAKRMIIAFFIINFILATFKNSFISKDKLKSYALAVLWITFIVASLSGIHQALNSGGRILLGFDRPTMSAYAYSFVSLTLMMALAYDKNRLRKNITFFCMIAVSTYVIFHTQTRAAMGIHTFLIVVITFYLFPVKKEPLSCLVALLLLAFSVFSNHHIIDHRTDQALSDVQSYRNDNDRTSLGARFSMWKVGLISFEHHPLGETLHQRNDFIRGYLRTSGEENSDVNRYLDVHLHNEVIQYLSVFGIFGLIVLLYFYYSFIPGLRKEYGVLNCISVPMVATIFYGITDVLFISDGMILISSVTITLSAIIMSDKEVHQMRGRS</sequence>
<dbReference type="eggNOG" id="COG3307">
    <property type="taxonomic scope" value="Bacteria"/>
</dbReference>
<evidence type="ECO:0000259" key="6">
    <source>
        <dbReference type="Pfam" id="PF04932"/>
    </source>
</evidence>
<protein>
    <submittedName>
        <fullName evidence="7">O-antigen ligase</fullName>
    </submittedName>
</protein>
<proteinExistence type="predicted"/>
<accession>A0A085JKQ8</accession>
<comment type="caution">
    <text evidence="7">The sequence shown here is derived from an EMBL/GenBank/DDBJ whole genome shotgun (WGS) entry which is preliminary data.</text>
</comment>
<feature type="transmembrane region" description="Helical" evidence="5">
    <location>
        <begin position="209"/>
        <end position="226"/>
    </location>
</feature>
<organism evidence="7 8">
    <name type="scientific">Tatumella ptyseos ATCC 33301</name>
    <dbReference type="NCBI Taxonomy" id="1005995"/>
    <lineage>
        <taxon>Bacteria</taxon>
        <taxon>Pseudomonadati</taxon>
        <taxon>Pseudomonadota</taxon>
        <taxon>Gammaproteobacteria</taxon>
        <taxon>Enterobacterales</taxon>
        <taxon>Erwiniaceae</taxon>
        <taxon>Tatumella</taxon>
    </lineage>
</organism>
<gene>
    <name evidence="7" type="ORF">GTPT_0993</name>
</gene>
<dbReference type="EMBL" id="JMPR01000018">
    <property type="protein sequence ID" value="KFD21054.1"/>
    <property type="molecule type" value="Genomic_DNA"/>
</dbReference>
<feature type="transmembrane region" description="Helical" evidence="5">
    <location>
        <begin position="187"/>
        <end position="203"/>
    </location>
</feature>
<keyword evidence="8" id="KW-1185">Reference proteome</keyword>
<evidence type="ECO:0000256" key="1">
    <source>
        <dbReference type="ARBA" id="ARBA00004141"/>
    </source>
</evidence>
<dbReference type="InterPro" id="IPR051533">
    <property type="entry name" value="WaaL-like"/>
</dbReference>
<evidence type="ECO:0000256" key="4">
    <source>
        <dbReference type="ARBA" id="ARBA00023136"/>
    </source>
</evidence>
<dbReference type="PANTHER" id="PTHR37422:SF17">
    <property type="entry name" value="O-ANTIGEN LIGASE"/>
    <property type="match status" value="1"/>
</dbReference>